<evidence type="ECO:0000313" key="3">
    <source>
        <dbReference type="Proteomes" id="UP001501788"/>
    </source>
</evidence>
<keyword evidence="3" id="KW-1185">Reference proteome</keyword>
<accession>A0ABP8KW81</accession>
<name>A0ABP8KW81_9BURK</name>
<comment type="caution">
    <text evidence="2">The sequence shown here is derived from an EMBL/GenBank/DDBJ whole genome shotgun (WGS) entry which is preliminary data.</text>
</comment>
<organism evidence="2 3">
    <name type="scientific">Acidovorax lacteus</name>
    <dbReference type="NCBI Taxonomy" id="1924988"/>
    <lineage>
        <taxon>Bacteria</taxon>
        <taxon>Pseudomonadati</taxon>
        <taxon>Pseudomonadota</taxon>
        <taxon>Betaproteobacteria</taxon>
        <taxon>Burkholderiales</taxon>
        <taxon>Comamonadaceae</taxon>
        <taxon>Acidovorax</taxon>
    </lineage>
</organism>
<dbReference type="Pfam" id="PF07987">
    <property type="entry name" value="DUF1775"/>
    <property type="match status" value="1"/>
</dbReference>
<dbReference type="Proteomes" id="UP001501788">
    <property type="component" value="Unassembled WGS sequence"/>
</dbReference>
<gene>
    <name evidence="2" type="ORF">GCM10023090_00370</name>
</gene>
<dbReference type="CDD" id="cd08545">
    <property type="entry name" value="YcnI_like"/>
    <property type="match status" value="1"/>
</dbReference>
<evidence type="ECO:0000313" key="2">
    <source>
        <dbReference type="EMBL" id="GAA4417193.1"/>
    </source>
</evidence>
<evidence type="ECO:0000259" key="1">
    <source>
        <dbReference type="Pfam" id="PF07987"/>
    </source>
</evidence>
<protein>
    <submittedName>
        <fullName evidence="2">YcnI family protein</fullName>
    </submittedName>
</protein>
<feature type="domain" description="YncI copper-binding" evidence="1">
    <location>
        <begin position="3"/>
        <end position="147"/>
    </location>
</feature>
<dbReference type="EMBL" id="BAABEX010000001">
    <property type="protein sequence ID" value="GAA4417193.1"/>
    <property type="molecule type" value="Genomic_DNA"/>
</dbReference>
<dbReference type="Gene3D" id="2.60.40.2230">
    <property type="entry name" value="Uncharacterised protein YcnI-like PF07987, DUF1775"/>
    <property type="match status" value="1"/>
</dbReference>
<sequence>MVLEYQVAPAASSYKATFKVGHGCSGSPTREVSVDIPAGMRGARPMPKPGWTLRIDRAPLAQPYTSHGREVREDVVRVTWTARTPEDMLAHAHYDEFVLVATTPAQPGMLYWPVRQVCESGRHDWTEVPRAGQKLHDLKSPAAALEVMPAGAAGGHAH</sequence>
<dbReference type="InterPro" id="IPR038507">
    <property type="entry name" value="YcnI-like_sf"/>
</dbReference>
<reference evidence="3" key="1">
    <citation type="journal article" date="2019" name="Int. J. Syst. Evol. Microbiol.">
        <title>The Global Catalogue of Microorganisms (GCM) 10K type strain sequencing project: providing services to taxonomists for standard genome sequencing and annotation.</title>
        <authorList>
            <consortium name="The Broad Institute Genomics Platform"/>
            <consortium name="The Broad Institute Genome Sequencing Center for Infectious Disease"/>
            <person name="Wu L."/>
            <person name="Ma J."/>
        </authorList>
    </citation>
    <scope>NUCLEOTIDE SEQUENCE [LARGE SCALE GENOMIC DNA]</scope>
    <source>
        <strain evidence="3">JCM 31890</strain>
    </source>
</reference>
<dbReference type="InterPro" id="IPR012533">
    <property type="entry name" value="YcnI-copper_dom"/>
</dbReference>
<proteinExistence type="predicted"/>